<proteinExistence type="predicted"/>
<protein>
    <submittedName>
        <fullName evidence="5">DUF11 domain-containing protein</fullName>
    </submittedName>
</protein>
<reference evidence="5 6" key="1">
    <citation type="submission" date="2019-08" db="EMBL/GenBank/DDBJ databases">
        <title>Parahaliea maris sp. nov., isolated from the surface seawater.</title>
        <authorList>
            <person name="Liu Y."/>
        </authorList>
    </citation>
    <scope>NUCLEOTIDE SEQUENCE [LARGE SCALE GENOMIC DNA]</scope>
    <source>
        <strain evidence="5 6">S2-26</strain>
    </source>
</reference>
<comment type="caution">
    <text evidence="5">The sequence shown here is derived from an EMBL/GenBank/DDBJ whole genome shotgun (WGS) entry which is preliminary data.</text>
</comment>
<feature type="transmembrane region" description="Helical" evidence="2">
    <location>
        <begin position="2758"/>
        <end position="2775"/>
    </location>
</feature>
<organism evidence="5 6">
    <name type="scientific">Parahaliea aestuarii</name>
    <dbReference type="NCBI Taxonomy" id="1852021"/>
    <lineage>
        <taxon>Bacteria</taxon>
        <taxon>Pseudomonadati</taxon>
        <taxon>Pseudomonadota</taxon>
        <taxon>Gammaproteobacteria</taxon>
        <taxon>Cellvibrionales</taxon>
        <taxon>Halieaceae</taxon>
        <taxon>Parahaliea</taxon>
    </lineage>
</organism>
<accession>A0A5C9A0F2</accession>
<dbReference type="EMBL" id="VRYZ01000002">
    <property type="protein sequence ID" value="TXS93539.1"/>
    <property type="molecule type" value="Genomic_DNA"/>
</dbReference>
<evidence type="ECO:0000256" key="3">
    <source>
        <dbReference type="SAM" id="SignalP"/>
    </source>
</evidence>
<keyword evidence="3" id="KW-0732">Signal</keyword>
<evidence type="ECO:0000259" key="4">
    <source>
        <dbReference type="Pfam" id="PF01345"/>
    </source>
</evidence>
<evidence type="ECO:0000256" key="1">
    <source>
        <dbReference type="SAM" id="MobiDB-lite"/>
    </source>
</evidence>
<feature type="domain" description="DUF11" evidence="4">
    <location>
        <begin position="1386"/>
        <end position="1498"/>
    </location>
</feature>
<dbReference type="Proteomes" id="UP000321933">
    <property type="component" value="Unassembled WGS sequence"/>
</dbReference>
<feature type="domain" description="DUF11" evidence="4">
    <location>
        <begin position="2201"/>
        <end position="2329"/>
    </location>
</feature>
<name>A0A5C9A0F2_9GAMM</name>
<dbReference type="InterPro" id="IPR001434">
    <property type="entry name" value="OmcB-like_DUF11"/>
</dbReference>
<dbReference type="InterPro" id="IPR047589">
    <property type="entry name" value="DUF11_rpt"/>
</dbReference>
<dbReference type="NCBIfam" id="TIGR04226">
    <property type="entry name" value="RrgB_K2N_iso_D2"/>
    <property type="match status" value="2"/>
</dbReference>
<dbReference type="InterPro" id="IPR051172">
    <property type="entry name" value="Chlamydia_OmcB"/>
</dbReference>
<dbReference type="Gene3D" id="2.60.40.10">
    <property type="entry name" value="Immunoglobulins"/>
    <property type="match status" value="1"/>
</dbReference>
<feature type="signal peptide" evidence="3">
    <location>
        <begin position="1"/>
        <end position="48"/>
    </location>
</feature>
<dbReference type="InterPro" id="IPR013783">
    <property type="entry name" value="Ig-like_fold"/>
</dbReference>
<evidence type="ECO:0000256" key="2">
    <source>
        <dbReference type="SAM" id="Phobius"/>
    </source>
</evidence>
<keyword evidence="2" id="KW-0472">Membrane</keyword>
<dbReference type="InterPro" id="IPR026466">
    <property type="entry name" value="Fim_isopep_form_D2_dom"/>
</dbReference>
<feature type="region of interest" description="Disordered" evidence="1">
    <location>
        <begin position="2160"/>
        <end position="2184"/>
    </location>
</feature>
<feature type="region of interest" description="Disordered" evidence="1">
    <location>
        <begin position="2316"/>
        <end position="2337"/>
    </location>
</feature>
<keyword evidence="6" id="KW-1185">Reference proteome</keyword>
<dbReference type="PANTHER" id="PTHR34819:SF3">
    <property type="entry name" value="CELL SURFACE PROTEIN"/>
    <property type="match status" value="1"/>
</dbReference>
<keyword evidence="2" id="KW-1133">Transmembrane helix</keyword>
<dbReference type="OrthoDB" id="6057062at2"/>
<feature type="chain" id="PRO_5022940783" evidence="3">
    <location>
        <begin position="49"/>
        <end position="2785"/>
    </location>
</feature>
<dbReference type="Pfam" id="PF01345">
    <property type="entry name" value="DUF11"/>
    <property type="match status" value="4"/>
</dbReference>
<evidence type="ECO:0000313" key="6">
    <source>
        <dbReference type="Proteomes" id="UP000321933"/>
    </source>
</evidence>
<keyword evidence="2" id="KW-0812">Transmembrane</keyword>
<feature type="domain" description="DUF11" evidence="4">
    <location>
        <begin position="2619"/>
        <end position="2744"/>
    </location>
</feature>
<sequence length="2785" mass="287047">METTTRPMGWVMGLKGLLYGIGGFCRRLTAPLFLVAAGSCLMAGTALAQTAPDPESSSDPLNLDPLIGEQFCVETIFSNGPLGTTGTNETGYGPYLVVVLDPGITDTSSEFVDIPPDTEFVGEVDASGNFVDPLSGQTITGLDPGAEVYILRYPVGSVNQGDPGLPLQACARLLPGVEIGVDLNALIIPGFEFGDTATGDNGAILDPADRTEVVVTPQLARVEKTNTAPEDERPPGPSHPFDYVWSVDISDQITLDNVQLSDTLPADIQWTGDPIDINAPLGVGCSVTSNPNLPDIPGGTASVSCTSATGSTSTEDIVVSVPVYITDILSKTTVNSQQPITNTVQVAYDYNGQPVAPQTDTSNVLALNAAIQKSASGGDLPGDTITYTINFQVTDYVQGASAFTIEDVLPDGMLFTGTVSLLVDGAPVAITEVQSDNDPGPGETSLTWDITAANGGSIPAGADGVLVYQAEILDAYDSGAPVLASDTLTNTAGLDYALVDGGSGDNPSAADVDVRRNLPDKSVIDPPPGTEIMPGQDVTFRLEMAIPAGNTANVVLADYLPRPVFDVVAFPPTAVIPAGPGIYQPPGGLPPLVTNAATNSVSFDFGDIDLDAPTTLVVELTATVTDAPFADNLRLTNILSVNYDGTAGPVEVSVEAAALFVGAPKLEITKGVLEADNPGAELVDAQGNVVTPPLDPSITLVDTDARGVDAFDQVTYVLTVENTGGQNAFNVTLTDPAVANLNCATDAASVQVTDGTGAPLTATGDLATGLVLNDPLAGNDDNPAGGGAPFGPDTALVSYTCTLDAAVEIGSAITNTASVTWTSTSSNTNPFPVVEDSATLEIAEPVVVKTVTGVRPGYAPAGTRLVQVGEVVDYQLEITVPEGVSSQALLQDLLNSGLSVADRDGNAASIDAADISLTLPGANFTTDSQIITVTSEGGSATGANRRLNIDFGDISNSNNSNGTPETITVVYSAKVSNSTNNVNGEQRHNRAEWFWVETQGNADPSDDVTQSVVAFAPNVTVVEPQLAVDKQLSVTSGIGGTVTTVSIVIQHTGASAGNAFDLQMDDIMPVFTDAGGTDYRLLDLNPATLATSGSCAGFTVLQNDVDGLDVTLSELPLGQSCTVTFDVTVIDNFPSGAQLNNCANLAWQSMPDGDASLPLDQQPIGFERTGDVPIGAPNPNGQLNDYNARNCASFKALDVGIAKTVVATNQSQTDSLVDSPDGSESLTIGEVVDYTLITTVPKNSSAVEFDIVDLLPATAVVMEFYPASGPTVSIDIGANLYADLAGTIPLDSAVTPVFADTNGDGIPDKMTLSWPLVVNIDNTGTLDADDQIRVTLRARVLDLAANANDDQAENTGQVSYKVDPDPSTPRSVFSDTSAVDIAEPLLRVDKTADLSTVESGQTVTYTLRVSHTGASRVDAEDVSLSDVLPDKMTYVVGSFQLGQCAAAPTSSKDPNDPANTVFASWDSFPLGAVCDLVFQAQVDQDALTGETLTNTADLAWTSLSAATSSGAAFDESGERDYSTSDLWDVVVSLPGLGKAIVNTSSVDTPFTLGEPVTQLTIGEQVTFWISADLPDATTRAVVVTDQFPADTALRVDSTRVVSIGSDLTLSSGLAVGDAAVCTPALPAAPTLECAWTVGDVVNLPDNRPPQDIQDRIVFEVVATVLNDALNSGAPGQDDQVPNTALLSSPDANLTAIANYDIVAPLLQVDKFTQNGSKAQAELPGNLHDFTLRISHQANSTATARQLVIEDTLAPDLIWPNTVLPGTTADFTSTCPNTVFDSASGSTVTFVIDSLPTGVSSCDIVLQDVELVSGAPVPGTYPNSVELTWSSMEAGADADARSGLNDSEARLFTVQNTAVVKEVVATSVADTGTSQGDGSLPDATIGEIVEYSITAFLTRGTTFGVIMTDELQRDGNGILEFISGELLYVGNNLSYTGVPLPATCFSAGSPGGAPCTSLPPGDELTVSRIEVDFGDITNNGGNTPVDPNTPVVPTEEDSIVFRMLARVAEDSAPTNQTGGTLVNNVTLDYQLVSGNPGIPRTDFALVDVVEPILALDKQFTDFSDGVATVELVVTNTGTAPAYDLVVGDDFDETLWQAGEFSAGVVPPGFAFTAASSAGSTRVEFAVDAADPAVPTAEQVLLPGESVTMTFTAKPVIPYTQGSLPNTATAEASSRPGPVPPIPGPVERSATVDGADVLELPVLALEKSVSATSAVPGDVLTYTLTLANTGDAAATNVVVEDTPDAKGEFQAGSVAATGTVATTTVELGNGSTDTGVRVTVPSLAAGETLTVTFDVRVPLPYPDGSVAAGEQLLLNQASADSDETEPLQSDGDTSTPDVADPTSVAIIADPVMAVRKDDQRVGVLPGETITYLITYGNAGDQDASGVVVTETVPLYTVFNAAASSPGWSCSGIAPGSTCSFSVGDLAGAATGTVNFAVDVDAVVPSGVDRIVNEVADAEDGNEFNAPNDTPSTAAATAVTILDPIRTGPQLQVVKDDGGISVVPGQVYFYQINFFNAGNQNATGVELSETVPMYTTFNAAASTPGWSCPNGSGPGTPCTLNIGELRTDQTGVARFGLQVMSPLPAGVDLTSNTVIITDDGANSVQPLSDTDSDDTPIVAVPDMVIGKATDTRQARPDEVIVYTIDYRNAGNQDATGVIVRELVPPGSTFSEADSQPTVWSCADGAGPGTVCTVAIGGLAAGAGGSLTFALRASESPEIGRILNVVEINNDGSNGIDPTPGNNIARVSTPFPVPGIPTLTPWQLLLSALALLALGAHAMRYSATARGRR</sequence>
<evidence type="ECO:0000313" key="5">
    <source>
        <dbReference type="EMBL" id="TXS93539.1"/>
    </source>
</evidence>
<dbReference type="Gene3D" id="2.60.40.740">
    <property type="match status" value="3"/>
</dbReference>
<feature type="domain" description="DUF11" evidence="4">
    <location>
        <begin position="2353"/>
        <end position="2470"/>
    </location>
</feature>
<feature type="compositionally biased region" description="Polar residues" evidence="1">
    <location>
        <begin position="2160"/>
        <end position="2170"/>
    </location>
</feature>
<gene>
    <name evidence="5" type="ORF">FVW59_06870</name>
</gene>
<feature type="region of interest" description="Disordered" evidence="1">
    <location>
        <begin position="1352"/>
        <end position="1373"/>
    </location>
</feature>
<dbReference type="PANTHER" id="PTHR34819">
    <property type="entry name" value="LARGE CYSTEINE-RICH PERIPLASMIC PROTEIN OMCB"/>
    <property type="match status" value="1"/>
</dbReference>
<feature type="compositionally biased region" description="Polar residues" evidence="1">
    <location>
        <begin position="2324"/>
        <end position="2334"/>
    </location>
</feature>
<dbReference type="NCBIfam" id="TIGR01451">
    <property type="entry name" value="B_ant_repeat"/>
    <property type="match status" value="5"/>
</dbReference>